<dbReference type="SMART" id="SM00855">
    <property type="entry name" value="PGAM"/>
    <property type="match status" value="1"/>
</dbReference>
<organism evidence="2 3">
    <name type="scientific">Candidatus Egerieicola pullicola</name>
    <dbReference type="NCBI Taxonomy" id="2840775"/>
    <lineage>
        <taxon>Bacteria</taxon>
        <taxon>Bacillati</taxon>
        <taxon>Bacillota</taxon>
        <taxon>Clostridia</taxon>
        <taxon>Eubacteriales</taxon>
        <taxon>Oscillospiraceae</taxon>
        <taxon>Oscillospiraceae incertae sedis</taxon>
        <taxon>Candidatus Egerieicola</taxon>
    </lineage>
</organism>
<reference evidence="2" key="2">
    <citation type="journal article" date="2021" name="PeerJ">
        <title>Extensive microbial diversity within the chicken gut microbiome revealed by metagenomics and culture.</title>
        <authorList>
            <person name="Gilroy R."/>
            <person name="Ravi A."/>
            <person name="Getino M."/>
            <person name="Pursley I."/>
            <person name="Horton D.L."/>
            <person name="Alikhan N.F."/>
            <person name="Baker D."/>
            <person name="Gharbi K."/>
            <person name="Hall N."/>
            <person name="Watson M."/>
            <person name="Adriaenssens E.M."/>
            <person name="Foster-Nyarko E."/>
            <person name="Jarju S."/>
            <person name="Secka A."/>
            <person name="Antonio M."/>
            <person name="Oren A."/>
            <person name="Chaudhuri R.R."/>
            <person name="La Ragione R."/>
            <person name="Hildebrand F."/>
            <person name="Pallen M.J."/>
        </authorList>
    </citation>
    <scope>NUCLEOTIDE SEQUENCE</scope>
    <source>
        <strain evidence="2">CHK184-25365</strain>
    </source>
</reference>
<feature type="binding site" evidence="1">
    <location>
        <begin position="10"/>
        <end position="17"/>
    </location>
    <ligand>
        <name>substrate</name>
    </ligand>
</feature>
<dbReference type="GO" id="GO:0016791">
    <property type="term" value="F:phosphatase activity"/>
    <property type="evidence" value="ECO:0007669"/>
    <property type="project" value="TreeGrafter"/>
</dbReference>
<dbReference type="Proteomes" id="UP000886749">
    <property type="component" value="Unassembled WGS sequence"/>
</dbReference>
<dbReference type="InterPro" id="IPR029033">
    <property type="entry name" value="His_PPase_superfam"/>
</dbReference>
<proteinExistence type="predicted"/>
<accession>A0A9D1AHV7</accession>
<sequence>MQSYHIYLIRHGMTASNLEGRFIGKTDLPLCPEGIAGLASLMQEGEYPGVGLVYTSPLLRCVQTAHLLYPEMDLISLPQLREFDFGDFENKSLDQLKDDSRFVTFMENKMKSPAPGGSEGMAQFENRVMEGFEVLLKDMMKKQIFSAAVVTHGGVIMTLLGGCGLPRTKPSYWSCQPGEGYGILLNLAVWSNAKSFEIGGKIPYRGEPEQEAQYHLVDPEYIRSLDEKMGGDRS</sequence>
<evidence type="ECO:0000313" key="2">
    <source>
        <dbReference type="EMBL" id="HIR40497.1"/>
    </source>
</evidence>
<dbReference type="SUPFAM" id="SSF53254">
    <property type="entry name" value="Phosphoglycerate mutase-like"/>
    <property type="match status" value="1"/>
</dbReference>
<name>A0A9D1AHV7_9FIRM</name>
<dbReference type="CDD" id="cd07067">
    <property type="entry name" value="HP_PGM_like"/>
    <property type="match status" value="1"/>
</dbReference>
<evidence type="ECO:0000256" key="1">
    <source>
        <dbReference type="PIRSR" id="PIRSR613078-2"/>
    </source>
</evidence>
<dbReference type="Gene3D" id="3.40.50.1240">
    <property type="entry name" value="Phosphoglycerate mutase-like"/>
    <property type="match status" value="1"/>
</dbReference>
<dbReference type="PANTHER" id="PTHR48100:SF1">
    <property type="entry name" value="HISTIDINE PHOSPHATASE FAMILY PROTEIN-RELATED"/>
    <property type="match status" value="1"/>
</dbReference>
<comment type="caution">
    <text evidence="2">The sequence shown here is derived from an EMBL/GenBank/DDBJ whole genome shotgun (WGS) entry which is preliminary data.</text>
</comment>
<dbReference type="InterPro" id="IPR013078">
    <property type="entry name" value="His_Pase_superF_clade-1"/>
</dbReference>
<feature type="binding site" evidence="1">
    <location>
        <position position="60"/>
    </location>
    <ligand>
        <name>substrate</name>
    </ligand>
</feature>
<reference evidence="2" key="1">
    <citation type="submission" date="2020-10" db="EMBL/GenBank/DDBJ databases">
        <authorList>
            <person name="Gilroy R."/>
        </authorList>
    </citation>
    <scope>NUCLEOTIDE SEQUENCE</scope>
    <source>
        <strain evidence="2">CHK184-25365</strain>
    </source>
</reference>
<dbReference type="GO" id="GO:0005737">
    <property type="term" value="C:cytoplasm"/>
    <property type="evidence" value="ECO:0007669"/>
    <property type="project" value="TreeGrafter"/>
</dbReference>
<dbReference type="PANTHER" id="PTHR48100">
    <property type="entry name" value="BROAD-SPECIFICITY PHOSPHATASE YOR283W-RELATED"/>
    <property type="match status" value="1"/>
</dbReference>
<protein>
    <submittedName>
        <fullName evidence="2">Histidine phosphatase family protein</fullName>
    </submittedName>
</protein>
<dbReference type="AlphaFoldDB" id="A0A9D1AHV7"/>
<evidence type="ECO:0000313" key="3">
    <source>
        <dbReference type="Proteomes" id="UP000886749"/>
    </source>
</evidence>
<dbReference type="EMBL" id="DVGY01000039">
    <property type="protein sequence ID" value="HIR40497.1"/>
    <property type="molecule type" value="Genomic_DNA"/>
</dbReference>
<dbReference type="InterPro" id="IPR050275">
    <property type="entry name" value="PGM_Phosphatase"/>
</dbReference>
<dbReference type="Pfam" id="PF00300">
    <property type="entry name" value="His_Phos_1"/>
    <property type="match status" value="1"/>
</dbReference>
<gene>
    <name evidence="2" type="ORF">IAB36_01560</name>
</gene>